<dbReference type="EMBL" id="FOIC01000052">
    <property type="protein sequence ID" value="SEU12090.1"/>
    <property type="molecule type" value="Genomic_DNA"/>
</dbReference>
<accession>A0A1I0JNR1</accession>
<dbReference type="AlphaFoldDB" id="A0A1I0JNR1"/>
<reference evidence="2" key="1">
    <citation type="submission" date="2016-10" db="EMBL/GenBank/DDBJ databases">
        <authorList>
            <person name="Varghese N."/>
            <person name="Submissions S."/>
        </authorList>
    </citation>
    <scope>NUCLEOTIDE SEQUENCE [LARGE SCALE GENOMIC DNA]</scope>
    <source>
        <strain evidence="2">CDM_6</strain>
    </source>
</reference>
<keyword evidence="2" id="KW-1185">Reference proteome</keyword>
<protein>
    <submittedName>
        <fullName evidence="1">Uncharacterized protein</fullName>
    </submittedName>
</protein>
<evidence type="ECO:0000313" key="2">
    <source>
        <dbReference type="Proteomes" id="UP000199320"/>
    </source>
</evidence>
<evidence type="ECO:0000313" key="1">
    <source>
        <dbReference type="EMBL" id="SEU12090.1"/>
    </source>
</evidence>
<gene>
    <name evidence="1" type="ORF">SAMN04488694_1524</name>
</gene>
<sequence>MTDENRVTITLELEHPITPGDLEHAYCELLEQAEEVR</sequence>
<dbReference type="Proteomes" id="UP000199320">
    <property type="component" value="Unassembled WGS sequence"/>
</dbReference>
<proteinExistence type="predicted"/>
<name>A0A1I0JNR1_9EURY</name>
<dbReference type="STRING" id="392421.SAMN04488694_1524"/>
<organism evidence="1 2">
    <name type="scientific">Natrinema hispanicum</name>
    <dbReference type="NCBI Taxonomy" id="392421"/>
    <lineage>
        <taxon>Archaea</taxon>
        <taxon>Methanobacteriati</taxon>
        <taxon>Methanobacteriota</taxon>
        <taxon>Stenosarchaea group</taxon>
        <taxon>Halobacteria</taxon>
        <taxon>Halobacteriales</taxon>
        <taxon>Natrialbaceae</taxon>
        <taxon>Natrinema</taxon>
    </lineage>
</organism>